<gene>
    <name evidence="3" type="ORF">BBOV_IV008000</name>
</gene>
<dbReference type="Proteomes" id="UP000002173">
    <property type="component" value="Unassembled WGS sequence"/>
</dbReference>
<keyword evidence="4" id="KW-1185">Reference proteome</keyword>
<keyword evidence="2" id="KW-0472">Membrane</keyword>
<dbReference type="VEuPathDB" id="PiroplasmaDB:BBOV_IV008000"/>
<evidence type="ECO:0000313" key="4">
    <source>
        <dbReference type="Proteomes" id="UP000002173"/>
    </source>
</evidence>
<dbReference type="eggNOG" id="ENOG502QZUP">
    <property type="taxonomic scope" value="Eukaryota"/>
</dbReference>
<sequence length="326" mass="37091">MMSATMGPWSSLLNPAANTTDAGNSQETLFTAAYGSGIQLPTLNTLPSVVTVDDYTHAASNIYNEYNALFDLIQKLRYARLRKTTFQDQWNPFEIQHAETCIPIPVDEIEDYNYDEQTSSCRCPMKMPPCSQSQALDDMGYWTYRLRRSPWSGCSEKCNTGIQERFRIIHDKGTRSLATEQRECSLSKCSDYNQHIGQCSISIIPTNPNGQTIVRNCACPTKGSVICSSEEARLTISNWLPAFRKYCEQTLSESTSNILYRDIPQLKMQYLGRFIQLRFKDGYYFDCAERWGTLENADNPRYCRVGSPILCREQIPKTSGRGKNNL</sequence>
<comment type="caution">
    <text evidence="3">The sequence shown here is derived from an EMBL/GenBank/DDBJ whole genome shotgun (WGS) entry which is preliminary data.</text>
</comment>
<dbReference type="InterPro" id="IPR000884">
    <property type="entry name" value="TSP1_rpt"/>
</dbReference>
<dbReference type="PROSITE" id="PS50092">
    <property type="entry name" value="TSP1"/>
    <property type="match status" value="1"/>
</dbReference>
<organism evidence="3 4">
    <name type="scientific">Babesia bovis</name>
    <dbReference type="NCBI Taxonomy" id="5865"/>
    <lineage>
        <taxon>Eukaryota</taxon>
        <taxon>Sar</taxon>
        <taxon>Alveolata</taxon>
        <taxon>Apicomplexa</taxon>
        <taxon>Aconoidasida</taxon>
        <taxon>Piroplasmida</taxon>
        <taxon>Babesiidae</taxon>
        <taxon>Babesia</taxon>
    </lineage>
</organism>
<dbReference type="EMBL" id="AAXT01000002">
    <property type="protein sequence ID" value="EDO07154.1"/>
    <property type="molecule type" value="Genomic_DNA"/>
</dbReference>
<dbReference type="SUPFAM" id="SSF82895">
    <property type="entry name" value="TSP-1 type 1 repeat"/>
    <property type="match status" value="1"/>
</dbReference>
<dbReference type="Gene3D" id="2.20.100.10">
    <property type="entry name" value="Thrombospondin type-1 (TSP1) repeat"/>
    <property type="match status" value="1"/>
</dbReference>
<evidence type="ECO:0000256" key="2">
    <source>
        <dbReference type="ARBA" id="ARBA00022475"/>
    </source>
</evidence>
<dbReference type="AlphaFoldDB" id="A7ARI5"/>
<evidence type="ECO:0000313" key="3">
    <source>
        <dbReference type="EMBL" id="EDO07154.1"/>
    </source>
</evidence>
<dbReference type="GO" id="GO:0005886">
    <property type="term" value="C:plasma membrane"/>
    <property type="evidence" value="ECO:0007669"/>
    <property type="project" value="UniProtKB-SubCell"/>
</dbReference>
<keyword evidence="2" id="KW-1003">Cell membrane</keyword>
<evidence type="ECO:0008006" key="5">
    <source>
        <dbReference type="Google" id="ProtNLM"/>
    </source>
</evidence>
<dbReference type="InterPro" id="IPR036383">
    <property type="entry name" value="TSP1_rpt_sf"/>
</dbReference>
<comment type="subcellular location">
    <subcellularLocation>
        <location evidence="1">Cell membrane</location>
    </subcellularLocation>
</comment>
<reference evidence="3 4" key="1">
    <citation type="journal article" date="2007" name="PLoS Pathog.">
        <title>Genome sequence of Babesia bovis and comparative analysis of apicomplexan hemoprotozoa.</title>
        <authorList>
            <person name="Brayton K.A."/>
            <person name="Lau A.O.T."/>
            <person name="Herndon D.R."/>
            <person name="Hannick L."/>
            <person name="Kappmeyer L.S."/>
            <person name="Berens S.J."/>
            <person name="Bidwell S.L."/>
            <person name="Brown W.C."/>
            <person name="Crabtree J."/>
            <person name="Fadrosh D."/>
            <person name="Feldblum T."/>
            <person name="Forberger H.A."/>
            <person name="Haas B.J."/>
            <person name="Howell J.M."/>
            <person name="Khouri H."/>
            <person name="Koo H."/>
            <person name="Mann D.J."/>
            <person name="Norimine J."/>
            <person name="Paulsen I.T."/>
            <person name="Radune D."/>
            <person name="Ren Q."/>
            <person name="Smith R.K. Jr."/>
            <person name="Suarez C.E."/>
            <person name="White O."/>
            <person name="Wortman J.R."/>
            <person name="Knowles D.P. Jr."/>
            <person name="McElwain T.F."/>
            <person name="Nene V.M."/>
        </authorList>
    </citation>
    <scope>NUCLEOTIDE SEQUENCE [LARGE SCALE GENOMIC DNA]</scope>
    <source>
        <strain evidence="3">T2Bo</strain>
    </source>
</reference>
<dbReference type="InParanoid" id="A7ARI5"/>
<proteinExistence type="predicted"/>
<name>A7ARI5_BABBO</name>
<protein>
    <recommendedName>
        <fullName evidence="5">Thrombospondin type 1 domain containing protein</fullName>
    </recommendedName>
</protein>
<reference evidence="4" key="2">
    <citation type="journal article" date="2020" name="Data Brief">
        <title>Transcriptome dataset of Babesia bovis life stages within vertebrate and invertebrate hosts.</title>
        <authorList>
            <person name="Ueti M.W."/>
            <person name="Johnson W.C."/>
            <person name="Kappmeyer L.S."/>
            <person name="Herndon D.R."/>
            <person name="Mousel M.R."/>
            <person name="Reif K.E."/>
            <person name="Taus N.S."/>
            <person name="Ifeonu O.O."/>
            <person name="Silva J.C."/>
            <person name="Suarez C.E."/>
            <person name="Brayton K.A."/>
        </authorList>
    </citation>
    <scope>NUCLEOTIDE SEQUENCE [LARGE SCALE GENOMIC DNA]</scope>
</reference>
<accession>A7ARI5</accession>
<evidence type="ECO:0000256" key="1">
    <source>
        <dbReference type="ARBA" id="ARBA00004236"/>
    </source>
</evidence>
<reference evidence="4" key="3">
    <citation type="journal article" date="2021" name="Int. J. Parasitol.">
        <title>Comparative analysis of gene expression between Babesia bovis blood stages and kinetes allowed by improved genome annotation.</title>
        <authorList>
            <person name="Ueti M.W."/>
            <person name="Johnson W.C."/>
            <person name="Kappmeyer L.S."/>
            <person name="Herndon D.R."/>
            <person name="Mousel M.R."/>
            <person name="Reif K.E."/>
            <person name="Taus N.S."/>
            <person name="Ifeonu O.O."/>
            <person name="Silva J.C."/>
            <person name="Suarez C.E."/>
            <person name="Brayton K.A."/>
        </authorList>
    </citation>
    <scope>NUCLEOTIDE SEQUENCE [LARGE SCALE GENOMIC DNA]</scope>
</reference>